<proteinExistence type="predicted"/>
<protein>
    <recommendedName>
        <fullName evidence="4">ATP-binding protein</fullName>
    </recommendedName>
</protein>
<dbReference type="Gene3D" id="1.10.8.730">
    <property type="match status" value="1"/>
</dbReference>
<keyword evidence="3" id="KW-1185">Reference proteome</keyword>
<dbReference type="RefSeq" id="WP_320942408.1">
    <property type="nucleotide sequence ID" value="NZ_CP139368.1"/>
</dbReference>
<feature type="region of interest" description="Disordered" evidence="1">
    <location>
        <begin position="190"/>
        <end position="209"/>
    </location>
</feature>
<name>A0ABZ0SL65_9MICO</name>
<sequence>MMVRHAFSVTPAGQSPAERRAVRREITAAQRADTTVRTRKHERRLPAPAMPGPFGPGVREHGYWNLARLTVPAHQATSQHLAGIYPFVADVGLGHRGPVVGVDLNADALWHFSPWEAYADATGRGAFSTNILVLGAYRAGKSAVIKMLTTRSLPFGHHVVLPSDSKGEWVKVAEAVGGSVIRLGAGGAERLNPLDRGPRRTASTDDQHEQMVAQRRIGTLISLIEQTMTGARLSAVEHAAVHLALRRAITETDDAPTLREVHRQLGLIASGDTDGDAALVAASAQPRFVLRRFVEGDLSGLFEDASTVAFDEDAPMVVIDTSELFARGDLVAQLTQVCSTAWIQAVVSDRDAHRTRYVVREEGWRDMTSLAALQMYQQWLKLSRHYGISNIVILHKMGDLDAVGQAGSQERNLAYSIAGDIENKFIFHVNHQERAPLIERLNISPAHAEMARQLARGQFIAYVGQYSYLVDAFSTSTEWELELFQTDDAVLLASEEMPELVHLRERLEEAWPDDVDTSVDGWLAYERGIG</sequence>
<dbReference type="EMBL" id="CP139368">
    <property type="protein sequence ID" value="WPR89694.1"/>
    <property type="molecule type" value="Genomic_DNA"/>
</dbReference>
<dbReference type="Proteomes" id="UP001323798">
    <property type="component" value="Chromosome"/>
</dbReference>
<feature type="compositionally biased region" description="Basic and acidic residues" evidence="1">
    <location>
        <begin position="192"/>
        <end position="209"/>
    </location>
</feature>
<feature type="region of interest" description="Disordered" evidence="1">
    <location>
        <begin position="1"/>
        <end position="20"/>
    </location>
</feature>
<organism evidence="2 3">
    <name type="scientific">Microbacterium rhizosphaerae</name>
    <dbReference type="NCBI Taxonomy" id="1678237"/>
    <lineage>
        <taxon>Bacteria</taxon>
        <taxon>Bacillati</taxon>
        <taxon>Actinomycetota</taxon>
        <taxon>Actinomycetes</taxon>
        <taxon>Micrococcales</taxon>
        <taxon>Microbacteriaceae</taxon>
        <taxon>Microbacterium</taxon>
    </lineage>
</organism>
<evidence type="ECO:0000256" key="1">
    <source>
        <dbReference type="SAM" id="MobiDB-lite"/>
    </source>
</evidence>
<dbReference type="SUPFAM" id="SSF52540">
    <property type="entry name" value="P-loop containing nucleoside triphosphate hydrolases"/>
    <property type="match status" value="1"/>
</dbReference>
<gene>
    <name evidence="2" type="ORF">SM116_18350</name>
</gene>
<dbReference type="InterPro" id="IPR027417">
    <property type="entry name" value="P-loop_NTPase"/>
</dbReference>
<dbReference type="Gene3D" id="3.40.50.300">
    <property type="entry name" value="P-loop containing nucleotide triphosphate hydrolases"/>
    <property type="match status" value="1"/>
</dbReference>
<evidence type="ECO:0008006" key="4">
    <source>
        <dbReference type="Google" id="ProtNLM"/>
    </source>
</evidence>
<evidence type="ECO:0000313" key="2">
    <source>
        <dbReference type="EMBL" id="WPR89694.1"/>
    </source>
</evidence>
<accession>A0ABZ0SL65</accession>
<reference evidence="2 3" key="1">
    <citation type="submission" date="2023-11" db="EMBL/GenBank/DDBJ databases">
        <title>Genome sequence of Microbacterium rhizosphaerae KACC 19337.</title>
        <authorList>
            <person name="Choi H."/>
            <person name="Kim S."/>
            <person name="Kim Y."/>
            <person name="Kwon S.-W."/>
            <person name="Heo J."/>
        </authorList>
    </citation>
    <scope>NUCLEOTIDE SEQUENCE [LARGE SCALE GENOMIC DNA]</scope>
    <source>
        <strain evidence="2 3">KACC 19337</strain>
    </source>
</reference>
<evidence type="ECO:0000313" key="3">
    <source>
        <dbReference type="Proteomes" id="UP001323798"/>
    </source>
</evidence>
<feature type="region of interest" description="Disordered" evidence="1">
    <location>
        <begin position="31"/>
        <end position="52"/>
    </location>
</feature>